<dbReference type="InterPro" id="IPR000330">
    <property type="entry name" value="SNF2_N"/>
</dbReference>
<dbReference type="GO" id="GO:0016887">
    <property type="term" value="F:ATP hydrolysis activity"/>
    <property type="evidence" value="ECO:0007669"/>
    <property type="project" value="InterPro"/>
</dbReference>
<sequence>MESRKRLCDGDKNIDTNKKIRLEESDETSQALNLRNQEIVLRELSDSNDNTVAAARAAFERFLGQTPGFVSLPPVLQQQVVHDTLILRNNDNLPPPQIVHQTLWDFIPADLFIKLEAHQKEGIKFLFKRVIGDVDKFDESGNGAILAHNMGLGKTVTIIVFLHAVLSLFQDKKCIPSVLLVVPKNVIEQWKDEITKWINENENVIAKINVLWIKFKKNKITADEIKTNCLKIEKWSKTKDMKQIFLITYEQLKKYLDLGCIFSPDIVVFDEAHRLKNDETKTYKIAERIKTHRKVFVTGTPHQNNLIEFYNLVNLIAPSVLSTKELFDTHFVQPIQAGQSKDAQPAVIKTMRIRCYVLYNMLINVIHRKSKKTITVKCEDGSVKVLNKHEITIKVRLSQYQNQLLNKYLARTDRDTGSRIRDCFMTDITAMRRILTHPTLIHRFAEESEKRYEQRVQEKLRKNPNAEPIVKIFSKDWMDDDADFKVNDEFNYLLSNKISILLEIIKQCEEAGDKFLNLIEEILSKNEENWFNSHKAKANEDQQIWGWTKDVDYFRNDGEVSADDRHKNQNKFNEHQNKRCRLMLVSTTAGALGTNLIGANRVVLFDGCWNPTLDKQSLYRAYRMKQTKDVYVYRLVTHGTLEDAIYKRQINKESIAHRILDKEDLYNQFTTNELQIYVNDYIPETTEPNLQQPFEDKIIETLIKNIPQMIVSIQSHDSFFDPCENDEITDEDLLLQRLGFERFYRHKCSIANN</sequence>
<name>A0A914PRF0_9BILA</name>
<reference evidence="12" key="1">
    <citation type="submission" date="2022-11" db="UniProtKB">
        <authorList>
            <consortium name="WormBaseParasite"/>
        </authorList>
    </citation>
    <scope>IDENTIFICATION</scope>
</reference>
<keyword evidence="6" id="KW-0067">ATP-binding</keyword>
<evidence type="ECO:0000313" key="11">
    <source>
        <dbReference type="Proteomes" id="UP000887578"/>
    </source>
</evidence>
<keyword evidence="3" id="KW-0547">Nucleotide-binding</keyword>
<evidence type="ECO:0000259" key="9">
    <source>
        <dbReference type="PROSITE" id="PS51192"/>
    </source>
</evidence>
<keyword evidence="5" id="KW-0347">Helicase</keyword>
<dbReference type="InterPro" id="IPR049730">
    <property type="entry name" value="SNF2/RAD54-like_C"/>
</dbReference>
<feature type="domain" description="Helicase C-terminal" evidence="10">
    <location>
        <begin position="518"/>
        <end position="673"/>
    </location>
</feature>
<keyword evidence="7" id="KW-0238">DNA-binding</keyword>
<evidence type="ECO:0000256" key="7">
    <source>
        <dbReference type="ARBA" id="ARBA00023125"/>
    </source>
</evidence>
<evidence type="ECO:0000256" key="1">
    <source>
        <dbReference type="ARBA" id="ARBA00004123"/>
    </source>
</evidence>
<dbReference type="SUPFAM" id="SSF52540">
    <property type="entry name" value="P-loop containing nucleoside triphosphate hydrolases"/>
    <property type="match status" value="2"/>
</dbReference>
<evidence type="ECO:0000256" key="2">
    <source>
        <dbReference type="ARBA" id="ARBA00007025"/>
    </source>
</evidence>
<comment type="subcellular location">
    <subcellularLocation>
        <location evidence="1">Nucleus</location>
    </subcellularLocation>
</comment>
<dbReference type="GO" id="GO:0003677">
    <property type="term" value="F:DNA binding"/>
    <property type="evidence" value="ECO:0007669"/>
    <property type="project" value="UniProtKB-KW"/>
</dbReference>
<dbReference type="AlphaFoldDB" id="A0A914PRF0"/>
<dbReference type="InterPro" id="IPR001650">
    <property type="entry name" value="Helicase_C-like"/>
</dbReference>
<dbReference type="PROSITE" id="PS51194">
    <property type="entry name" value="HELICASE_CTER"/>
    <property type="match status" value="1"/>
</dbReference>
<keyword evidence="4" id="KW-0378">Hydrolase</keyword>
<dbReference type="SMART" id="SM00487">
    <property type="entry name" value="DEXDc"/>
    <property type="match status" value="1"/>
</dbReference>
<organism evidence="11 12">
    <name type="scientific">Panagrolaimus davidi</name>
    <dbReference type="NCBI Taxonomy" id="227884"/>
    <lineage>
        <taxon>Eukaryota</taxon>
        <taxon>Metazoa</taxon>
        <taxon>Ecdysozoa</taxon>
        <taxon>Nematoda</taxon>
        <taxon>Chromadorea</taxon>
        <taxon>Rhabditida</taxon>
        <taxon>Tylenchina</taxon>
        <taxon>Panagrolaimomorpha</taxon>
        <taxon>Panagrolaimoidea</taxon>
        <taxon>Panagrolaimidae</taxon>
        <taxon>Panagrolaimus</taxon>
    </lineage>
</organism>
<dbReference type="InterPro" id="IPR038718">
    <property type="entry name" value="SNF2-like_sf"/>
</dbReference>
<keyword evidence="8" id="KW-0539">Nucleus</keyword>
<evidence type="ECO:0000259" key="10">
    <source>
        <dbReference type="PROSITE" id="PS51194"/>
    </source>
</evidence>
<dbReference type="Proteomes" id="UP000887578">
    <property type="component" value="Unplaced"/>
</dbReference>
<accession>A0A914PRF0</accession>
<dbReference type="Gene3D" id="3.40.50.300">
    <property type="entry name" value="P-loop containing nucleotide triphosphate hydrolases"/>
    <property type="match status" value="1"/>
</dbReference>
<evidence type="ECO:0000256" key="3">
    <source>
        <dbReference type="ARBA" id="ARBA00022741"/>
    </source>
</evidence>
<dbReference type="InterPro" id="IPR027417">
    <property type="entry name" value="P-loop_NTPase"/>
</dbReference>
<keyword evidence="11" id="KW-1185">Reference proteome</keyword>
<dbReference type="InterPro" id="IPR044574">
    <property type="entry name" value="ARIP4-like"/>
</dbReference>
<evidence type="ECO:0000256" key="5">
    <source>
        <dbReference type="ARBA" id="ARBA00022806"/>
    </source>
</evidence>
<dbReference type="PANTHER" id="PTHR45797:SF1">
    <property type="entry name" value="HELICASE ARIP4"/>
    <property type="match status" value="1"/>
</dbReference>
<evidence type="ECO:0000256" key="4">
    <source>
        <dbReference type="ARBA" id="ARBA00022801"/>
    </source>
</evidence>
<evidence type="ECO:0000256" key="6">
    <source>
        <dbReference type="ARBA" id="ARBA00022840"/>
    </source>
</evidence>
<dbReference type="SMART" id="SM00490">
    <property type="entry name" value="HELICc"/>
    <property type="match status" value="1"/>
</dbReference>
<dbReference type="CDD" id="cd18793">
    <property type="entry name" value="SF2_C_SNF"/>
    <property type="match status" value="1"/>
</dbReference>
<dbReference type="Pfam" id="PF00176">
    <property type="entry name" value="SNF2-rel_dom"/>
    <property type="match status" value="1"/>
</dbReference>
<dbReference type="PROSITE" id="PS51192">
    <property type="entry name" value="HELICASE_ATP_BIND_1"/>
    <property type="match status" value="1"/>
</dbReference>
<comment type="similarity">
    <text evidence="2">Belongs to the SNF2/RAD54 helicase family.</text>
</comment>
<dbReference type="InterPro" id="IPR014001">
    <property type="entry name" value="Helicase_ATP-bd"/>
</dbReference>
<dbReference type="GO" id="GO:0005634">
    <property type="term" value="C:nucleus"/>
    <property type="evidence" value="ECO:0007669"/>
    <property type="project" value="UniProtKB-SubCell"/>
</dbReference>
<dbReference type="Pfam" id="PF00271">
    <property type="entry name" value="Helicase_C"/>
    <property type="match status" value="1"/>
</dbReference>
<dbReference type="PANTHER" id="PTHR45797">
    <property type="entry name" value="RAD54-LIKE"/>
    <property type="match status" value="1"/>
</dbReference>
<evidence type="ECO:0000256" key="8">
    <source>
        <dbReference type="ARBA" id="ARBA00023242"/>
    </source>
</evidence>
<dbReference type="GO" id="GO:0004386">
    <property type="term" value="F:helicase activity"/>
    <property type="evidence" value="ECO:0007669"/>
    <property type="project" value="UniProtKB-KW"/>
</dbReference>
<proteinExistence type="inferred from homology"/>
<dbReference type="GO" id="GO:0005524">
    <property type="term" value="F:ATP binding"/>
    <property type="evidence" value="ECO:0007669"/>
    <property type="project" value="UniProtKB-KW"/>
</dbReference>
<protein>
    <submittedName>
        <fullName evidence="12">Uncharacterized protein</fullName>
    </submittedName>
</protein>
<dbReference type="Gene3D" id="3.40.50.10810">
    <property type="entry name" value="Tandem AAA-ATPase domain"/>
    <property type="match status" value="1"/>
</dbReference>
<evidence type="ECO:0000313" key="12">
    <source>
        <dbReference type="WBParaSite" id="PDA_v2.g17398.t1"/>
    </source>
</evidence>
<dbReference type="WBParaSite" id="PDA_v2.g17398.t1">
    <property type="protein sequence ID" value="PDA_v2.g17398.t1"/>
    <property type="gene ID" value="PDA_v2.g17398"/>
</dbReference>
<feature type="domain" description="Helicase ATP-binding" evidence="9">
    <location>
        <begin position="135"/>
        <end position="319"/>
    </location>
</feature>